<feature type="compositionally biased region" description="Basic and acidic residues" evidence="1">
    <location>
        <begin position="144"/>
        <end position="153"/>
    </location>
</feature>
<evidence type="ECO:0000313" key="3">
    <source>
        <dbReference type="Proteomes" id="UP001141552"/>
    </source>
</evidence>
<feature type="non-terminal residue" evidence="2">
    <location>
        <position position="1"/>
    </location>
</feature>
<dbReference type="PANTHER" id="PTHR31228">
    <property type="entry name" value="CYSTATIN/MONELLIN SUPERFAMILY PROTEIN"/>
    <property type="match status" value="1"/>
</dbReference>
<feature type="region of interest" description="Disordered" evidence="1">
    <location>
        <begin position="108"/>
        <end position="191"/>
    </location>
</feature>
<organism evidence="2 3">
    <name type="scientific">Turnera subulata</name>
    <dbReference type="NCBI Taxonomy" id="218843"/>
    <lineage>
        <taxon>Eukaryota</taxon>
        <taxon>Viridiplantae</taxon>
        <taxon>Streptophyta</taxon>
        <taxon>Embryophyta</taxon>
        <taxon>Tracheophyta</taxon>
        <taxon>Spermatophyta</taxon>
        <taxon>Magnoliopsida</taxon>
        <taxon>eudicotyledons</taxon>
        <taxon>Gunneridae</taxon>
        <taxon>Pentapetalae</taxon>
        <taxon>rosids</taxon>
        <taxon>fabids</taxon>
        <taxon>Malpighiales</taxon>
        <taxon>Passifloraceae</taxon>
        <taxon>Turnera</taxon>
    </lineage>
</organism>
<protein>
    <submittedName>
        <fullName evidence="2">Uncharacterized protein</fullName>
    </submittedName>
</protein>
<accession>A0A9Q0JFV3</accession>
<dbReference type="OrthoDB" id="1588055at2759"/>
<evidence type="ECO:0000313" key="2">
    <source>
        <dbReference type="EMBL" id="KAJ4839597.1"/>
    </source>
</evidence>
<name>A0A9Q0JFV3_9ROSI</name>
<keyword evidence="3" id="KW-1185">Reference proteome</keyword>
<dbReference type="EMBL" id="JAKUCV010003270">
    <property type="protein sequence ID" value="KAJ4839597.1"/>
    <property type="molecule type" value="Genomic_DNA"/>
</dbReference>
<feature type="compositionally biased region" description="Acidic residues" evidence="1">
    <location>
        <begin position="126"/>
        <end position="143"/>
    </location>
</feature>
<proteinExistence type="predicted"/>
<gene>
    <name evidence="2" type="ORF">Tsubulata_020244</name>
</gene>
<reference evidence="2" key="1">
    <citation type="submission" date="2022-02" db="EMBL/GenBank/DDBJ databases">
        <authorList>
            <person name="Henning P.M."/>
            <person name="McCubbin A.G."/>
            <person name="Shore J.S."/>
        </authorList>
    </citation>
    <scope>NUCLEOTIDE SEQUENCE</scope>
    <source>
        <strain evidence="2">F60SS</strain>
        <tissue evidence="2">Leaves</tissue>
    </source>
</reference>
<feature type="compositionally biased region" description="Acidic residues" evidence="1">
    <location>
        <begin position="154"/>
        <end position="172"/>
    </location>
</feature>
<evidence type="ECO:0000256" key="1">
    <source>
        <dbReference type="SAM" id="MobiDB-lite"/>
    </source>
</evidence>
<comment type="caution">
    <text evidence="2">The sequence shown here is derived from an EMBL/GenBank/DDBJ whole genome shotgun (WGS) entry which is preliminary data.</text>
</comment>
<dbReference type="Proteomes" id="UP001141552">
    <property type="component" value="Unassembled WGS sequence"/>
</dbReference>
<dbReference type="PANTHER" id="PTHR31228:SF25">
    <property type="entry name" value="CYSTATIN-LIKE PROTEIN-RELATED"/>
    <property type="match status" value="1"/>
</dbReference>
<reference evidence="2" key="2">
    <citation type="journal article" date="2023" name="Plants (Basel)">
        <title>Annotation of the Turnera subulata (Passifloraceae) Draft Genome Reveals the S-Locus Evolved after the Divergence of Turneroideae from Passifloroideae in a Stepwise Manner.</title>
        <authorList>
            <person name="Henning P.M."/>
            <person name="Roalson E.H."/>
            <person name="Mir W."/>
            <person name="McCubbin A.G."/>
            <person name="Shore J.S."/>
        </authorList>
    </citation>
    <scope>NUCLEOTIDE SEQUENCE</scope>
    <source>
        <strain evidence="2">F60SS</strain>
    </source>
</reference>
<sequence length="313" mass="34724">MNLPLANPVTRQVLKLPETTGFRPFVGFSGIARIPNTGELKVALYSMDPKDVFVTTVGDGGVKKQEIYRHMADSRSFSSSPKKKEPKLDHEPGLLHHAAAHLGAISSSASKQEADSVPGDAVSGPEVEDDPMMNQEEEEYGDGPEEKAHHDDSTLADDDNKESDSQADDESDADKGGDARSSIPDVGVRRSIKNDEHMAIYDECERQREKSEGFDIDVDPNLTDKLPKWLHNNMCRPIRVDDESLAPILEEMGHLACEFANSNQSEPHQLEFFKVVKANYNGMGLSFYITFAAVDKFACKAWEELLRCPKFVN</sequence>
<dbReference type="AlphaFoldDB" id="A0A9Q0JFV3"/>